<dbReference type="Gene3D" id="3.40.50.300">
    <property type="entry name" value="P-loop containing nucleotide triphosphate hydrolases"/>
    <property type="match status" value="1"/>
</dbReference>
<dbReference type="InterPro" id="IPR019734">
    <property type="entry name" value="TPR_rpt"/>
</dbReference>
<accession>A0A7C9M2H9</accession>
<organism evidence="3 4">
    <name type="scientific">Deinococcus arboris</name>
    <dbReference type="NCBI Taxonomy" id="2682977"/>
    <lineage>
        <taxon>Bacteria</taxon>
        <taxon>Thermotogati</taxon>
        <taxon>Deinococcota</taxon>
        <taxon>Deinococci</taxon>
        <taxon>Deinococcales</taxon>
        <taxon>Deinococcaceae</taxon>
        <taxon>Deinococcus</taxon>
    </lineage>
</organism>
<reference evidence="3 4" key="1">
    <citation type="submission" date="2019-12" db="EMBL/GenBank/DDBJ databases">
        <title>Deinococcus sp. HMF7620 Genome sequencing and assembly.</title>
        <authorList>
            <person name="Kang H."/>
            <person name="Kim H."/>
            <person name="Joh K."/>
        </authorList>
    </citation>
    <scope>NUCLEOTIDE SEQUENCE [LARGE SCALE GENOMIC DNA]</scope>
    <source>
        <strain evidence="3 4">HMF7620</strain>
    </source>
</reference>
<proteinExistence type="predicted"/>
<sequence>MKLSIQRERLLREMRRTDVPHVALLLGPSGYGKSVLLGQVAQAALEAGEIVVRLDLRELDNDVYSLIEDLAHSLQGRAPQVSADITAANETRPLSARQLAKHLAALERTTFLLDHAERLSAESEAWLVGFIRALPEQHRLLISSRQLDSVEVAYLVATQSLMVLGPEQLAFDEAEVAQLSTQAEATAVSDLTPLKGWPMGVALTVAGAYGHSAPDLIKAVLRSLPPTLQRALPQLAPYDTWTSYLPHSLGLDLPDDWLGQLILHRLPLLHHSVGAQPHDLVLNVLNEQLRQSPDLWTDSYREAAQRALTDERPIHALDLLLHANLINDALDMAEQVIPPLFRRSQFLVIRSILDRLPSEAVQASPSLARMYGISLMETEQLQAGMAILHTLAERPDTRMTVLPPLAHGLFLQARVDDAAQLLDEAWQHWNAYPAEQQVILLTMAGNVSRERGDSEGGLQKLLEATRLAEQHHLDYVMGVALIGLNVSYLRLARLDEAMMAVRQAHVIFEQLGMTARLPIPLLNAAILHGAADELTPANDLLQRALCIAEEAQVRTTTSIHFALGHLRMKEGKFDEAVTHLMQAVERARASSRPDRQYMAEALLSEALRAQFQHVEADRRLALAESLLEIHPQLAQSTMLVDLLKFHRGQRDLAMGNLAEARAWFEQVPTDLGELAEWAVRSRAYLAQIHAEEGTLAEAHIRDFMTLHSKIKSRRYLTPDLTMVRQALREAVRQGWYAGELQEYAFGRSDTRQRLSIRTLGKLSVSLDGKPLPLSGSNVTRAQELIALMALLPPATSQELQRTLIGEGKGDHRNALNTLRASLTKATGVNDAIVQDSTRRYVFSDDLDVRTDVDELRRAVRTNNLLQIRQLLSDGTDFLPGVNSVWAADLRDTEIPGVLYSAYGVLGKSALERRALPEALRHFEHMQLLAPTEDVLRTIVEIHRSMGNEPQLAHAERDIQLLFAR</sequence>
<feature type="repeat" description="TPR" evidence="1">
    <location>
        <begin position="557"/>
        <end position="590"/>
    </location>
</feature>
<feature type="domain" description="ORC1/DEAH AAA+ ATPase" evidence="2">
    <location>
        <begin position="22"/>
        <end position="130"/>
    </location>
</feature>
<gene>
    <name evidence="3" type="ORF">GO986_12375</name>
</gene>
<dbReference type="InterPro" id="IPR011990">
    <property type="entry name" value="TPR-like_helical_dom_sf"/>
</dbReference>
<dbReference type="SUPFAM" id="SSF52540">
    <property type="entry name" value="P-loop containing nucleoside triphosphate hydrolases"/>
    <property type="match status" value="1"/>
</dbReference>
<protein>
    <submittedName>
        <fullName evidence="3">AAA family ATPase</fullName>
    </submittedName>
</protein>
<evidence type="ECO:0000256" key="1">
    <source>
        <dbReference type="PROSITE-ProRule" id="PRU00339"/>
    </source>
</evidence>
<dbReference type="RefSeq" id="WP_157459617.1">
    <property type="nucleotide sequence ID" value="NZ_WQLB01000015.1"/>
</dbReference>
<dbReference type="GO" id="GO:0016887">
    <property type="term" value="F:ATP hydrolysis activity"/>
    <property type="evidence" value="ECO:0007669"/>
    <property type="project" value="InterPro"/>
</dbReference>
<name>A0A7C9M2H9_9DEIO</name>
<dbReference type="EMBL" id="WQLB01000015">
    <property type="protein sequence ID" value="MVN87562.1"/>
    <property type="molecule type" value="Genomic_DNA"/>
</dbReference>
<evidence type="ECO:0000313" key="3">
    <source>
        <dbReference type="EMBL" id="MVN87562.1"/>
    </source>
</evidence>
<dbReference type="Proteomes" id="UP000483286">
    <property type="component" value="Unassembled WGS sequence"/>
</dbReference>
<dbReference type="Pfam" id="PF13401">
    <property type="entry name" value="AAA_22"/>
    <property type="match status" value="1"/>
</dbReference>
<evidence type="ECO:0000313" key="4">
    <source>
        <dbReference type="Proteomes" id="UP000483286"/>
    </source>
</evidence>
<evidence type="ECO:0000259" key="2">
    <source>
        <dbReference type="Pfam" id="PF13401"/>
    </source>
</evidence>
<dbReference type="SUPFAM" id="SSF48452">
    <property type="entry name" value="TPR-like"/>
    <property type="match status" value="1"/>
</dbReference>
<dbReference type="InterPro" id="IPR027417">
    <property type="entry name" value="P-loop_NTPase"/>
</dbReference>
<dbReference type="Pfam" id="PF13181">
    <property type="entry name" value="TPR_8"/>
    <property type="match status" value="1"/>
</dbReference>
<comment type="caution">
    <text evidence="3">The sequence shown here is derived from an EMBL/GenBank/DDBJ whole genome shotgun (WGS) entry which is preliminary data.</text>
</comment>
<dbReference type="PROSITE" id="PS50005">
    <property type="entry name" value="TPR"/>
    <property type="match status" value="1"/>
</dbReference>
<keyword evidence="4" id="KW-1185">Reference proteome</keyword>
<dbReference type="SMART" id="SM00028">
    <property type="entry name" value="TPR"/>
    <property type="match status" value="4"/>
</dbReference>
<dbReference type="AlphaFoldDB" id="A0A7C9M2H9"/>
<keyword evidence="1" id="KW-0802">TPR repeat</keyword>
<dbReference type="InterPro" id="IPR049945">
    <property type="entry name" value="AAA_22"/>
</dbReference>
<dbReference type="Gene3D" id="1.25.40.10">
    <property type="entry name" value="Tetratricopeptide repeat domain"/>
    <property type="match status" value="1"/>
</dbReference>